<evidence type="ECO:0000256" key="1">
    <source>
        <dbReference type="SAM" id="Phobius"/>
    </source>
</evidence>
<keyword evidence="1" id="KW-0812">Transmembrane</keyword>
<keyword evidence="2" id="KW-1185">Reference proteome</keyword>
<reference evidence="2" key="1">
    <citation type="submission" date="2014-07" db="EMBL/GenBank/DDBJ databases">
        <authorList>
            <person name="Martin A.A"/>
            <person name="De Silva N."/>
        </authorList>
    </citation>
    <scope>NUCLEOTIDE SEQUENCE</scope>
</reference>
<keyword evidence="1" id="KW-0472">Membrane</keyword>
<name>A0A0K0FF50_STRVS</name>
<proteinExistence type="predicted"/>
<evidence type="ECO:0000313" key="3">
    <source>
        <dbReference type="WBParaSite" id="SVE_0748900.1"/>
    </source>
</evidence>
<organism evidence="2 3">
    <name type="scientific">Strongyloides venezuelensis</name>
    <name type="common">Threadworm</name>
    <dbReference type="NCBI Taxonomy" id="75913"/>
    <lineage>
        <taxon>Eukaryota</taxon>
        <taxon>Metazoa</taxon>
        <taxon>Ecdysozoa</taxon>
        <taxon>Nematoda</taxon>
        <taxon>Chromadorea</taxon>
        <taxon>Rhabditida</taxon>
        <taxon>Tylenchina</taxon>
        <taxon>Panagrolaimomorpha</taxon>
        <taxon>Strongyloidoidea</taxon>
        <taxon>Strongyloididae</taxon>
        <taxon>Strongyloides</taxon>
    </lineage>
</organism>
<sequence>MFVIRVFLLNYNKYLIVNLLLLGQYFLQISGELCPLQTGNINDKISHQSLSTNSLILNTITKQKRCPDFKDDPEQSACCPSVVSPGTFYCCTEGQKKEIEAHIASELRSKFIKNYLAAIIVISVIIFLMIFFITSLVCKRFKCCPLYKTRHSYVSTHVSTNYRPVIERIPQKPTIYEAPPPYDYTFSSAATVVSTTSNGSHTTTTPFIPVLPPTTGSSSYVENQWNCILENRLNSLRESNQND</sequence>
<accession>A0A0K0FF50</accession>
<dbReference type="Proteomes" id="UP000035680">
    <property type="component" value="Unassembled WGS sequence"/>
</dbReference>
<evidence type="ECO:0000313" key="2">
    <source>
        <dbReference type="Proteomes" id="UP000035680"/>
    </source>
</evidence>
<protein>
    <submittedName>
        <fullName evidence="3">Uncharacterized protein</fullName>
    </submittedName>
</protein>
<keyword evidence="1" id="KW-1133">Transmembrane helix</keyword>
<feature type="transmembrane region" description="Helical" evidence="1">
    <location>
        <begin position="115"/>
        <end position="137"/>
    </location>
</feature>
<dbReference type="WBParaSite" id="SVE_0748900.1">
    <property type="protein sequence ID" value="SVE_0748900.1"/>
    <property type="gene ID" value="SVE_0748900"/>
</dbReference>
<dbReference type="AlphaFoldDB" id="A0A0K0FF50"/>
<reference evidence="3" key="2">
    <citation type="submission" date="2015-08" db="UniProtKB">
        <authorList>
            <consortium name="WormBaseParasite"/>
        </authorList>
    </citation>
    <scope>IDENTIFICATION</scope>
</reference>